<dbReference type="PANTHER" id="PTHR38471:SF2">
    <property type="entry name" value="FOUR HELIX BUNDLE PROTEIN"/>
    <property type="match status" value="1"/>
</dbReference>
<accession>A0A916YDQ0</accession>
<sequence length="122" mass="14077">MEKIIEKTIFVEEFKKRTKDFTLRNIKLFQSLPKTDEARIIGKQLLRSASSVGANYRAVCRARSQAEFYSKLNITIEEADESLFWLEILGESNILPLNKLADLMNEAEEIIKVLSKARKNIN</sequence>
<protein>
    <submittedName>
        <fullName evidence="1">Four helix bundle protein</fullName>
    </submittedName>
</protein>
<dbReference type="NCBIfam" id="TIGR02436">
    <property type="entry name" value="four helix bundle protein"/>
    <property type="match status" value="1"/>
</dbReference>
<reference evidence="1" key="1">
    <citation type="journal article" date="2014" name="Int. J. Syst. Evol. Microbiol.">
        <title>Complete genome sequence of Corynebacterium casei LMG S-19264T (=DSM 44701T), isolated from a smear-ripened cheese.</title>
        <authorList>
            <consortium name="US DOE Joint Genome Institute (JGI-PGF)"/>
            <person name="Walter F."/>
            <person name="Albersmeier A."/>
            <person name="Kalinowski J."/>
            <person name="Ruckert C."/>
        </authorList>
    </citation>
    <scope>NUCLEOTIDE SEQUENCE</scope>
    <source>
        <strain evidence="1">CGMCC 1.15958</strain>
    </source>
</reference>
<keyword evidence="2" id="KW-1185">Reference proteome</keyword>
<dbReference type="AlphaFoldDB" id="A0A916YDQ0"/>
<proteinExistence type="predicted"/>
<dbReference type="Proteomes" id="UP000609064">
    <property type="component" value="Unassembled WGS sequence"/>
</dbReference>
<dbReference type="EMBL" id="BMKK01000001">
    <property type="protein sequence ID" value="GGD40880.1"/>
    <property type="molecule type" value="Genomic_DNA"/>
</dbReference>
<dbReference type="Pfam" id="PF05635">
    <property type="entry name" value="23S_rRNA_IVP"/>
    <property type="match status" value="1"/>
</dbReference>
<dbReference type="InterPro" id="IPR036583">
    <property type="entry name" value="23S_rRNA_IVS_sf"/>
</dbReference>
<organism evidence="1 2">
    <name type="scientific">Emticicia aquatilis</name>
    <dbReference type="NCBI Taxonomy" id="1537369"/>
    <lineage>
        <taxon>Bacteria</taxon>
        <taxon>Pseudomonadati</taxon>
        <taxon>Bacteroidota</taxon>
        <taxon>Cytophagia</taxon>
        <taxon>Cytophagales</taxon>
        <taxon>Leadbetterellaceae</taxon>
        <taxon>Emticicia</taxon>
    </lineage>
</organism>
<dbReference type="RefSeq" id="WP_229250460.1">
    <property type="nucleotide sequence ID" value="NZ_BMKK01000001.1"/>
</dbReference>
<dbReference type="Gene3D" id="1.20.1440.60">
    <property type="entry name" value="23S rRNA-intervening sequence"/>
    <property type="match status" value="1"/>
</dbReference>
<dbReference type="PIRSF" id="PIRSF035652">
    <property type="entry name" value="CHP02436"/>
    <property type="match status" value="1"/>
</dbReference>
<dbReference type="PANTHER" id="PTHR38471">
    <property type="entry name" value="FOUR HELIX BUNDLE PROTEIN"/>
    <property type="match status" value="1"/>
</dbReference>
<dbReference type="InterPro" id="IPR012657">
    <property type="entry name" value="23S_rRNA-intervening_sequence"/>
</dbReference>
<dbReference type="SUPFAM" id="SSF158446">
    <property type="entry name" value="IVS-encoded protein-like"/>
    <property type="match status" value="1"/>
</dbReference>
<evidence type="ECO:0000313" key="1">
    <source>
        <dbReference type="EMBL" id="GGD40880.1"/>
    </source>
</evidence>
<gene>
    <name evidence="1" type="ORF">GCM10011514_01170</name>
</gene>
<name>A0A916YDQ0_9BACT</name>
<comment type="caution">
    <text evidence="1">The sequence shown here is derived from an EMBL/GenBank/DDBJ whole genome shotgun (WGS) entry which is preliminary data.</text>
</comment>
<evidence type="ECO:0000313" key="2">
    <source>
        <dbReference type="Proteomes" id="UP000609064"/>
    </source>
</evidence>
<reference evidence="1" key="2">
    <citation type="submission" date="2020-09" db="EMBL/GenBank/DDBJ databases">
        <authorList>
            <person name="Sun Q."/>
            <person name="Zhou Y."/>
        </authorList>
    </citation>
    <scope>NUCLEOTIDE SEQUENCE</scope>
    <source>
        <strain evidence="1">CGMCC 1.15958</strain>
    </source>
</reference>